<gene>
    <name evidence="2" type="primary">HaOG208931</name>
    <name evidence="2" type="ORF">B5X24_HaOG208931</name>
</gene>
<dbReference type="Proteomes" id="UP000249218">
    <property type="component" value="Unassembled WGS sequence"/>
</dbReference>
<reference evidence="2 3" key="1">
    <citation type="journal article" date="2017" name="BMC Biol.">
        <title>Genomic innovations, transcriptional plasticity and gene loss underlying the evolution and divergence of two highly polyphagous and invasive Helicoverpa pest species.</title>
        <authorList>
            <person name="Pearce S.L."/>
            <person name="Clarke D.F."/>
            <person name="East P.D."/>
            <person name="Elfekih S."/>
            <person name="Gordon K.H."/>
            <person name="Jermiin L.S."/>
            <person name="McGaughran A."/>
            <person name="Oakeshott J.G."/>
            <person name="Papanikolaou A."/>
            <person name="Perera O.P."/>
            <person name="Rane R.V."/>
            <person name="Richards S."/>
            <person name="Tay W.T."/>
            <person name="Walsh T.K."/>
            <person name="Anderson A."/>
            <person name="Anderson C.J."/>
            <person name="Asgari S."/>
            <person name="Board P.G."/>
            <person name="Bretschneider A."/>
            <person name="Campbell P.M."/>
            <person name="Chertemps T."/>
            <person name="Christeller J.T."/>
            <person name="Coppin C.W."/>
            <person name="Downes S.J."/>
            <person name="Duan G."/>
            <person name="Farnsworth C.A."/>
            <person name="Good R.T."/>
            <person name="Han L.B."/>
            <person name="Han Y.C."/>
            <person name="Hatje K."/>
            <person name="Horne I."/>
            <person name="Huang Y.P."/>
            <person name="Hughes D.S."/>
            <person name="Jacquin-Joly E."/>
            <person name="James W."/>
            <person name="Jhangiani S."/>
            <person name="Kollmar M."/>
            <person name="Kuwar S.S."/>
            <person name="Li S."/>
            <person name="Liu N.Y."/>
            <person name="Maibeche M.T."/>
            <person name="Miller J.R."/>
            <person name="Montagne N."/>
            <person name="Perry T."/>
            <person name="Qu J."/>
            <person name="Song S.V."/>
            <person name="Sutton G.G."/>
            <person name="Vogel H."/>
            <person name="Walenz B.P."/>
            <person name="Xu W."/>
            <person name="Zhang H.J."/>
            <person name="Zou Z."/>
            <person name="Batterham P."/>
            <person name="Edwards O.R."/>
            <person name="Feyereisen R."/>
            <person name="Gibbs R.A."/>
            <person name="Heckel D.G."/>
            <person name="McGrath A."/>
            <person name="Robin C."/>
            <person name="Scherer S.E."/>
            <person name="Worley K.C."/>
            <person name="Wu Y.D."/>
        </authorList>
    </citation>
    <scope>NUCLEOTIDE SEQUENCE [LARGE SCALE GENOMIC DNA]</scope>
    <source>
        <strain evidence="2">Harm_GR_Male_#8</strain>
        <tissue evidence="2">Whole organism</tissue>
    </source>
</reference>
<dbReference type="AlphaFoldDB" id="A0A2W1BKE2"/>
<dbReference type="EMBL" id="KZ150088">
    <property type="protein sequence ID" value="PZC73747.1"/>
    <property type="molecule type" value="Genomic_DNA"/>
</dbReference>
<evidence type="ECO:0000256" key="1">
    <source>
        <dbReference type="SAM" id="MobiDB-lite"/>
    </source>
</evidence>
<accession>A0A2W1BKE2</accession>
<protein>
    <submittedName>
        <fullName evidence="2">Uncharacterized protein</fullName>
    </submittedName>
</protein>
<sequence length="148" mass="16739">MKRMNLHEFREEQNTYNILTGNSKICSEEIMADKRQKQSGTKSASIADGSWIRLSGKRCLTSIWLDGTRGIRAPEPWPLQTPSSDPKWRDSSRPNSKNPSISIYLYSIAMTTHSLECSTTEQSKLLPVINHSLSNTTNRSLRPNASDR</sequence>
<proteinExistence type="predicted"/>
<organism evidence="2 3">
    <name type="scientific">Helicoverpa armigera</name>
    <name type="common">Cotton bollworm</name>
    <name type="synonym">Heliothis armigera</name>
    <dbReference type="NCBI Taxonomy" id="29058"/>
    <lineage>
        <taxon>Eukaryota</taxon>
        <taxon>Metazoa</taxon>
        <taxon>Ecdysozoa</taxon>
        <taxon>Arthropoda</taxon>
        <taxon>Hexapoda</taxon>
        <taxon>Insecta</taxon>
        <taxon>Pterygota</taxon>
        <taxon>Neoptera</taxon>
        <taxon>Endopterygota</taxon>
        <taxon>Lepidoptera</taxon>
        <taxon>Glossata</taxon>
        <taxon>Ditrysia</taxon>
        <taxon>Noctuoidea</taxon>
        <taxon>Noctuidae</taxon>
        <taxon>Heliothinae</taxon>
        <taxon>Helicoverpa</taxon>
    </lineage>
</organism>
<evidence type="ECO:0000313" key="3">
    <source>
        <dbReference type="Proteomes" id="UP000249218"/>
    </source>
</evidence>
<keyword evidence="3" id="KW-1185">Reference proteome</keyword>
<feature type="region of interest" description="Disordered" evidence="1">
    <location>
        <begin position="71"/>
        <end position="99"/>
    </location>
</feature>
<evidence type="ECO:0000313" key="2">
    <source>
        <dbReference type="EMBL" id="PZC73747.1"/>
    </source>
</evidence>
<name>A0A2W1BKE2_HELAM</name>